<reference evidence="2 3" key="1">
    <citation type="journal article" date="2016" name="Nat. Commun.">
        <title>Thousands of microbial genomes shed light on interconnected biogeochemical processes in an aquifer system.</title>
        <authorList>
            <person name="Anantharaman K."/>
            <person name="Brown C.T."/>
            <person name="Hug L.A."/>
            <person name="Sharon I."/>
            <person name="Castelle C.J."/>
            <person name="Probst A.J."/>
            <person name="Thomas B.C."/>
            <person name="Singh A."/>
            <person name="Wilkins M.J."/>
            <person name="Karaoz U."/>
            <person name="Brodie E.L."/>
            <person name="Williams K.H."/>
            <person name="Hubbard S.S."/>
            <person name="Banfield J.F."/>
        </authorList>
    </citation>
    <scope>NUCLEOTIDE SEQUENCE [LARGE SCALE GENOMIC DNA]</scope>
</reference>
<dbReference type="AlphaFoldDB" id="A0A1G2ASY5"/>
<dbReference type="EMBL" id="MHKB01000002">
    <property type="protein sequence ID" value="OGY80008.1"/>
    <property type="molecule type" value="Genomic_DNA"/>
</dbReference>
<dbReference type="STRING" id="1798540.A3B74_05120"/>
<name>A0A1G2ASY5_9BACT</name>
<feature type="domain" description="NIF system FeS cluster assembly NifU N-terminal" evidence="1">
    <location>
        <begin position="5"/>
        <end position="119"/>
    </location>
</feature>
<evidence type="ECO:0000313" key="2">
    <source>
        <dbReference type="EMBL" id="OGY80008.1"/>
    </source>
</evidence>
<dbReference type="Proteomes" id="UP000177165">
    <property type="component" value="Unassembled WGS sequence"/>
</dbReference>
<dbReference type="InterPro" id="IPR002871">
    <property type="entry name" value="NIF_FeS_clus_asmbl_NifU_N"/>
</dbReference>
<dbReference type="PANTHER" id="PTHR10093">
    <property type="entry name" value="IRON-SULFUR CLUSTER ASSEMBLY ENZYME NIFU HOMOLOG"/>
    <property type="match status" value="1"/>
</dbReference>
<sequence length="128" mass="14505">MHNLYREYILEHYKHPQNFGHLHKKDISVDERNSTCGDTLHLEIRFNTQGSVEDIAFTGDGCAISRASTSLLTEAVKQKTKKEIAQLTHKEVYDLLGVPISPGRAQCALLPLQALRKVLQVDPQRKKL</sequence>
<evidence type="ECO:0000313" key="3">
    <source>
        <dbReference type="Proteomes" id="UP000177165"/>
    </source>
</evidence>
<evidence type="ECO:0000259" key="1">
    <source>
        <dbReference type="Pfam" id="PF01592"/>
    </source>
</evidence>
<dbReference type="SUPFAM" id="SSF82649">
    <property type="entry name" value="SufE/NifU"/>
    <property type="match status" value="1"/>
</dbReference>
<proteinExistence type="predicted"/>
<dbReference type="Pfam" id="PF01592">
    <property type="entry name" value="NifU_N"/>
    <property type="match status" value="1"/>
</dbReference>
<accession>A0A1G2ASY5</accession>
<dbReference type="NCBIfam" id="TIGR01994">
    <property type="entry name" value="SUF_scaf_2"/>
    <property type="match status" value="1"/>
</dbReference>
<comment type="caution">
    <text evidence="2">The sequence shown here is derived from an EMBL/GenBank/DDBJ whole genome shotgun (WGS) entry which is preliminary data.</text>
</comment>
<dbReference type="GO" id="GO:0051536">
    <property type="term" value="F:iron-sulfur cluster binding"/>
    <property type="evidence" value="ECO:0007669"/>
    <property type="project" value="InterPro"/>
</dbReference>
<dbReference type="Gene3D" id="3.90.1010.10">
    <property type="match status" value="1"/>
</dbReference>
<dbReference type="GO" id="GO:0005506">
    <property type="term" value="F:iron ion binding"/>
    <property type="evidence" value="ECO:0007669"/>
    <property type="project" value="InterPro"/>
</dbReference>
<dbReference type="CDD" id="cd06664">
    <property type="entry name" value="IscU_like"/>
    <property type="match status" value="1"/>
</dbReference>
<organism evidence="2 3">
    <name type="scientific">Candidatus Kerfeldbacteria bacterium RIFCSPHIGHO2_02_FULL_42_14</name>
    <dbReference type="NCBI Taxonomy" id="1798540"/>
    <lineage>
        <taxon>Bacteria</taxon>
        <taxon>Candidatus Kerfeldiibacteriota</taxon>
    </lineage>
</organism>
<protein>
    <submittedName>
        <fullName evidence="2">SUF system NifU family Fe-S cluster assembly protein</fullName>
    </submittedName>
</protein>
<gene>
    <name evidence="2" type="ORF">A3B74_05120</name>
</gene>
<dbReference type="GO" id="GO:0016226">
    <property type="term" value="P:iron-sulfur cluster assembly"/>
    <property type="evidence" value="ECO:0007669"/>
    <property type="project" value="InterPro"/>
</dbReference>